<accession>A0ABX7VC57</accession>
<keyword evidence="1" id="KW-0732">Signal</keyword>
<name>A0ABX7VC57_9GAMM</name>
<dbReference type="InterPro" id="IPR021452">
    <property type="entry name" value="DUF3103"/>
</dbReference>
<evidence type="ECO:0000313" key="2">
    <source>
        <dbReference type="EMBL" id="QTL36243.1"/>
    </source>
</evidence>
<sequence length="397" mass="44492">MKRISQMTLSALALSLSAAASATAAPAEAVNNLAAPLAQIDRFNPQAFQVSDIKKVMAKSLAQELSQQGSRWQSALASQPRLTVQDMQVSQQAQSLIGQASTQTRVLKGLPQSDSNLYQLRLASADMLSQWQEGEEPLIAFAPKGDDKTWIHVEAYDSDGQLHLLDAQQMPQRPVLVLELDQQQVRREGLAVMQNIFSSARETQSVERFSNNMLQTNQMTIQSEAISTSVLKRIRLNNDQEPWVLGKAEVYGIVTGVSPSRDEPVLDIVDMPYLDHDGTDYTPNQILIHWERYRWQAADVLLMEQDDNTNYKDLATTFLDIVTQVMRTIPDPNVQGYAIIPQLTNQLIKAMPDHWFSNDDDYVDVFYTLFEGQNYSGYMGASNNAKITLSPLTIEPR</sequence>
<keyword evidence="3" id="KW-1185">Reference proteome</keyword>
<feature type="chain" id="PRO_5046602133" evidence="1">
    <location>
        <begin position="25"/>
        <end position="397"/>
    </location>
</feature>
<evidence type="ECO:0000256" key="1">
    <source>
        <dbReference type="SAM" id="SignalP"/>
    </source>
</evidence>
<dbReference type="RefSeq" id="WP_125716934.1">
    <property type="nucleotide sequence ID" value="NZ_CP072425.1"/>
</dbReference>
<reference evidence="2 3" key="1">
    <citation type="submission" date="2021-03" db="EMBL/GenBank/DDBJ databases">
        <title>Complete Genome of Pseudoalteromonas viridis Strain BBR56, a new biocontrol bacterial candidate.</title>
        <authorList>
            <person name="Handayani D.P."/>
            <person name="Isnansetyo A."/>
            <person name="Istiqomah I."/>
            <person name="Jumina J."/>
        </authorList>
    </citation>
    <scope>NUCLEOTIDE SEQUENCE [LARGE SCALE GENOMIC DNA]</scope>
    <source>
        <strain evidence="2 3">BBR56</strain>
    </source>
</reference>
<dbReference type="Proteomes" id="UP000665025">
    <property type="component" value="Chromosome 1"/>
</dbReference>
<dbReference type="Pfam" id="PF11301">
    <property type="entry name" value="DUF3103"/>
    <property type="match status" value="1"/>
</dbReference>
<evidence type="ECO:0000313" key="3">
    <source>
        <dbReference type="Proteomes" id="UP000665025"/>
    </source>
</evidence>
<dbReference type="EMBL" id="CP072425">
    <property type="protein sequence ID" value="QTL36243.1"/>
    <property type="molecule type" value="Genomic_DNA"/>
</dbReference>
<proteinExistence type="predicted"/>
<feature type="signal peptide" evidence="1">
    <location>
        <begin position="1"/>
        <end position="24"/>
    </location>
</feature>
<protein>
    <submittedName>
        <fullName evidence="2">DUF3103 family protein</fullName>
    </submittedName>
</protein>
<gene>
    <name evidence="2" type="ORF">J5X90_04095</name>
</gene>
<organism evidence="2 3">
    <name type="scientific">Pseudoalteromonas viridis</name>
    <dbReference type="NCBI Taxonomy" id="339617"/>
    <lineage>
        <taxon>Bacteria</taxon>
        <taxon>Pseudomonadati</taxon>
        <taxon>Pseudomonadota</taxon>
        <taxon>Gammaproteobacteria</taxon>
        <taxon>Alteromonadales</taxon>
        <taxon>Pseudoalteromonadaceae</taxon>
        <taxon>Pseudoalteromonas</taxon>
    </lineage>
</organism>